<sequence length="288" mass="31641">MATEDGIPVSVTVDSAEEEQVPSSSEPESTSTAGSSTEETSSPPSVDREEQRVDMGVAVDEMDGNVKEVDTQEKDKHDDQKDTDEDEEDSEKENKPVEPAEPAVLLPPRPDNPQQWTWRCHKCHTHYALAVTNRCLSDGHYFCYGLAQGSKHWGRRQRQVRGESSLGASCTSSFDYSGWEAMAAWQRRVRQQRGSSPSPGCWQGCKYPGECRQSTLDGILDSPAGEADTIPPNPRFLPPDEIPYKAPSPALATKPSLKRNKRAATTEPASGQLRKKAKKTKKGTVTPA</sequence>
<name>E4V700_ARTGP</name>
<gene>
    <name evidence="2" type="ORF">MGYG_08786</name>
</gene>
<accession>E4V700</accession>
<dbReference type="HOGENOM" id="CLU_986850_0_0_1"/>
<feature type="compositionally biased region" description="Acidic residues" evidence="1">
    <location>
        <begin position="81"/>
        <end position="91"/>
    </location>
</feature>
<feature type="region of interest" description="Disordered" evidence="1">
    <location>
        <begin position="218"/>
        <end position="288"/>
    </location>
</feature>
<dbReference type="eggNOG" id="ENOG502SSVD">
    <property type="taxonomic scope" value="Eukaryota"/>
</dbReference>
<evidence type="ECO:0000256" key="1">
    <source>
        <dbReference type="SAM" id="MobiDB-lite"/>
    </source>
</evidence>
<feature type="compositionally biased region" description="Basic and acidic residues" evidence="1">
    <location>
        <begin position="64"/>
        <end position="80"/>
    </location>
</feature>
<dbReference type="OrthoDB" id="4174290at2759"/>
<dbReference type="STRING" id="535722.E4V700"/>
<dbReference type="Proteomes" id="UP000002669">
    <property type="component" value="Unassembled WGS sequence"/>
</dbReference>
<dbReference type="AlphaFoldDB" id="E4V700"/>
<dbReference type="GeneID" id="10024454"/>
<keyword evidence="3" id="KW-1185">Reference proteome</keyword>
<reference evidence="3" key="1">
    <citation type="journal article" date="2012" name="MBio">
        <title>Comparative genome analysis of Trichophyton rubrum and related dermatophytes reveals candidate genes involved in infection.</title>
        <authorList>
            <person name="Martinez D.A."/>
            <person name="Oliver B.G."/>
            <person name="Graeser Y."/>
            <person name="Goldberg J.M."/>
            <person name="Li W."/>
            <person name="Martinez-Rossi N.M."/>
            <person name="Monod M."/>
            <person name="Shelest E."/>
            <person name="Barton R.C."/>
            <person name="Birch E."/>
            <person name="Brakhage A.A."/>
            <person name="Chen Z."/>
            <person name="Gurr S.J."/>
            <person name="Heiman D."/>
            <person name="Heitman J."/>
            <person name="Kosti I."/>
            <person name="Rossi A."/>
            <person name="Saif S."/>
            <person name="Samalova M."/>
            <person name="Saunders C.W."/>
            <person name="Shea T."/>
            <person name="Summerbell R.C."/>
            <person name="Xu J."/>
            <person name="Young S."/>
            <person name="Zeng Q."/>
            <person name="Birren B.W."/>
            <person name="Cuomo C.A."/>
            <person name="White T.C."/>
        </authorList>
    </citation>
    <scope>NUCLEOTIDE SEQUENCE [LARGE SCALE GENOMIC DNA]</scope>
    <source>
        <strain evidence="3">ATCC MYA-4604 / CBS 118893</strain>
    </source>
</reference>
<feature type="compositionally biased region" description="Low complexity" evidence="1">
    <location>
        <begin position="21"/>
        <end position="45"/>
    </location>
</feature>
<dbReference type="VEuPathDB" id="FungiDB:MGYG_08786"/>
<dbReference type="OMA" id="CHTHYAL"/>
<feature type="region of interest" description="Disordered" evidence="1">
    <location>
        <begin position="1"/>
        <end position="109"/>
    </location>
</feature>
<organism evidence="3">
    <name type="scientific">Arthroderma gypseum (strain ATCC MYA-4604 / CBS 118893)</name>
    <name type="common">Microsporum gypseum</name>
    <dbReference type="NCBI Taxonomy" id="535722"/>
    <lineage>
        <taxon>Eukaryota</taxon>
        <taxon>Fungi</taxon>
        <taxon>Dikarya</taxon>
        <taxon>Ascomycota</taxon>
        <taxon>Pezizomycotina</taxon>
        <taxon>Eurotiomycetes</taxon>
        <taxon>Eurotiomycetidae</taxon>
        <taxon>Onygenales</taxon>
        <taxon>Arthrodermataceae</taxon>
        <taxon>Nannizzia</taxon>
    </lineage>
</organism>
<protein>
    <submittedName>
        <fullName evidence="2">Uncharacterized protein</fullName>
    </submittedName>
</protein>
<dbReference type="RefSeq" id="XP_003169243.1">
    <property type="nucleotide sequence ID" value="XM_003169195.1"/>
</dbReference>
<feature type="compositionally biased region" description="Pro residues" evidence="1">
    <location>
        <begin position="231"/>
        <end position="241"/>
    </location>
</feature>
<dbReference type="EMBL" id="DS989831">
    <property type="protein sequence ID" value="EFQ96866.1"/>
    <property type="molecule type" value="Genomic_DNA"/>
</dbReference>
<proteinExistence type="predicted"/>
<evidence type="ECO:0000313" key="3">
    <source>
        <dbReference type="Proteomes" id="UP000002669"/>
    </source>
</evidence>
<feature type="compositionally biased region" description="Basic residues" evidence="1">
    <location>
        <begin position="273"/>
        <end position="282"/>
    </location>
</feature>
<evidence type="ECO:0000313" key="2">
    <source>
        <dbReference type="EMBL" id="EFQ96866.1"/>
    </source>
</evidence>
<dbReference type="InParanoid" id="E4V700"/>